<dbReference type="SUPFAM" id="SSF51126">
    <property type="entry name" value="Pectin lyase-like"/>
    <property type="match status" value="1"/>
</dbReference>
<sequence>MKRLGLGTAFGLILTLLFALVPLSPVYATPTTYYVSFSAGSDSNNGTSANTPWKTLGKVSTQTFNAGDTILLKKGDTWTGETLYLNGNGTNTNWITLSSYGTGNKPKITPYTSVANIPAANPTNLAANGLLYAIYLHNSAGWKITGLEIGFSKSGIVNVNDTSGTRNGLWIEDCYIHDIVKWPLHPYPSEDNRVAPLQIMPYSVGIYTHLDESSSLNERLQNVTVKNVTIERTDGPLEIRKSDNVTIENLTATDSYREGVILTGINYDYPGTPIGILKNSVITNSGLNGMVWGTAGLAFNAVHSFVADNVEIAYTVAPNGVDGVGIDYEGLNKNVTVKNSYVHDNADEAVMVYRNPQWSGGVENVNTSLIDNVFKNNGILGDSNPHAAFLTHQYNATNGGTISGNTIYKTSRSQALNFVQEFSPVTTESWPNGNYTISGNKVLLPNGNPLNYASTGFASTQGANGWSYQQYDGTTLSNLSWNSASGLWEGTVGNLYVGNDWMHPAVGYFTERTWTAAAAGTIRITGTARKFDSTLGNGVVASMWKNGTQIWGPYTITDMTGSSHDFGVSVSVGDKIAFVINANGDSSYDKTYWNPVIEEVKQTAYTASTDFMGQQGMYNWNYVEYNGTTRTNMTWNAANQVWSGSAVNLYIGNDWVHPAIGIQPQRKWTAPSAGTVRLSGTVRKYDSASGNGVIASIWKNGTKIWGDTTVTTLTGTSHNFTTTVSAGDVLYFAIDANGDSSYDKTYWNPTVAYE</sequence>
<reference evidence="1 2" key="1">
    <citation type="journal article" date="2023" name="Genome Announc.">
        <title>Pan-Genome Analyses of the Genus Cohnella and Proposal of the Novel Species Cohnella silvisoli sp. nov., Isolated from Forest Soil.</title>
        <authorList>
            <person name="Wang C."/>
            <person name="Mao L."/>
            <person name="Bao G."/>
            <person name="Zhu H."/>
        </authorList>
    </citation>
    <scope>NUCLEOTIDE SEQUENCE [LARGE SCALE GENOMIC DNA]</scope>
    <source>
        <strain evidence="1 2">NL03-T5-1</strain>
    </source>
</reference>
<dbReference type="InterPro" id="IPR012334">
    <property type="entry name" value="Pectin_lyas_fold"/>
</dbReference>
<protein>
    <submittedName>
        <fullName evidence="1">Right-handed parallel beta-helix repeat-containing protein</fullName>
    </submittedName>
</protein>
<proteinExistence type="predicted"/>
<dbReference type="EMBL" id="JASKHM010000005">
    <property type="protein sequence ID" value="MEQ4482774.1"/>
    <property type="molecule type" value="Genomic_DNA"/>
</dbReference>
<keyword evidence="2" id="KW-1185">Reference proteome</keyword>
<dbReference type="Proteomes" id="UP001493487">
    <property type="component" value="Unassembled WGS sequence"/>
</dbReference>
<dbReference type="Gene3D" id="2.160.20.10">
    <property type="entry name" value="Single-stranded right-handed beta-helix, Pectin lyase-like"/>
    <property type="match status" value="1"/>
</dbReference>
<name>A0ABV1KRQ5_9BACL</name>
<organism evidence="1 2">
    <name type="scientific">Cohnella silvisoli</name>
    <dbReference type="NCBI Taxonomy" id="2873699"/>
    <lineage>
        <taxon>Bacteria</taxon>
        <taxon>Bacillati</taxon>
        <taxon>Bacillota</taxon>
        <taxon>Bacilli</taxon>
        <taxon>Bacillales</taxon>
        <taxon>Paenibacillaceae</taxon>
        <taxon>Cohnella</taxon>
    </lineage>
</organism>
<dbReference type="InterPro" id="IPR006626">
    <property type="entry name" value="PbH1"/>
</dbReference>
<gene>
    <name evidence="1" type="ORF">QJS35_10235</name>
</gene>
<accession>A0ABV1KRQ5</accession>
<dbReference type="InterPro" id="IPR011050">
    <property type="entry name" value="Pectin_lyase_fold/virulence"/>
</dbReference>
<dbReference type="RefSeq" id="WP_232185488.1">
    <property type="nucleotide sequence ID" value="NZ_JAIOAP010000005.1"/>
</dbReference>
<dbReference type="SMART" id="SM00710">
    <property type="entry name" value="PbH1"/>
    <property type="match status" value="7"/>
</dbReference>
<comment type="caution">
    <text evidence="1">The sequence shown here is derived from an EMBL/GenBank/DDBJ whole genome shotgun (WGS) entry which is preliminary data.</text>
</comment>
<evidence type="ECO:0000313" key="1">
    <source>
        <dbReference type="EMBL" id="MEQ4482774.1"/>
    </source>
</evidence>
<evidence type="ECO:0000313" key="2">
    <source>
        <dbReference type="Proteomes" id="UP001493487"/>
    </source>
</evidence>